<dbReference type="AlphaFoldDB" id="A0AAE3HHE9"/>
<keyword evidence="3" id="KW-1185">Reference proteome</keyword>
<protein>
    <submittedName>
        <fullName evidence="2">DUF1837 domain-containing protein</fullName>
    </submittedName>
</protein>
<gene>
    <name evidence="2" type="ORF">NSA47_09270</name>
</gene>
<accession>A0AAE3HHE9</accession>
<dbReference type="EMBL" id="JANKAS010000007">
    <property type="protein sequence ID" value="MCR1899173.1"/>
    <property type="molecule type" value="Genomic_DNA"/>
</dbReference>
<evidence type="ECO:0000313" key="2">
    <source>
        <dbReference type="EMBL" id="MCR1899173.1"/>
    </source>
</evidence>
<dbReference type="Pfam" id="PF08878">
    <property type="entry name" value="HamA"/>
    <property type="match status" value="1"/>
</dbReference>
<evidence type="ECO:0000313" key="3">
    <source>
        <dbReference type="Proteomes" id="UP001205748"/>
    </source>
</evidence>
<evidence type="ECO:0000259" key="1">
    <source>
        <dbReference type="Pfam" id="PF08878"/>
    </source>
</evidence>
<feature type="domain" description="Anti-bacteriophage protein A/HamA C-terminal" evidence="1">
    <location>
        <begin position="17"/>
        <end position="304"/>
    </location>
</feature>
<reference evidence="2" key="1">
    <citation type="submission" date="2022-07" db="EMBL/GenBank/DDBJ databases">
        <title>Enhanced cultured diversity of the mouse gut microbiota enables custom-made synthetic communities.</title>
        <authorList>
            <person name="Afrizal A."/>
        </authorList>
    </citation>
    <scope>NUCLEOTIDE SEQUENCE</scope>
    <source>
        <strain evidence="2">DSM 28593</strain>
    </source>
</reference>
<sequence>MINALTKSINSRGFDQIFKEVLHSESLGLLANEELRLFRLKEVIDNRFSKDSLRTFISKNIGHYVFSRSRIEQFRVEGDEFSVGIEALDLMYKSGRADEKGTGNELGEILLYAFLETVLGAPKIYSKIELNSSVKSGISACDGMHLRALNSGGKTLSYEMIFGTSCVVGDLGYAIDEAFECIQQISGRTTEELQIVDSTVFELPADDPVALQLNDIIKPAPGKDVYRDTAFGIFLGYTIGLDSLRYKSSDYRDALERKMDNDIKHYAPYIKEKINKLSLNNRSFYVYVLPFDNAEDDKKAIMKTVMREGDSYGR</sequence>
<organism evidence="2 3">
    <name type="scientific">Irregularibacter muris</name>
    <dbReference type="NCBI Taxonomy" id="1796619"/>
    <lineage>
        <taxon>Bacteria</taxon>
        <taxon>Bacillati</taxon>
        <taxon>Bacillota</taxon>
        <taxon>Clostridia</taxon>
        <taxon>Eubacteriales</taxon>
        <taxon>Eubacteriaceae</taxon>
        <taxon>Irregularibacter</taxon>
    </lineage>
</organism>
<dbReference type="RefSeq" id="WP_257531250.1">
    <property type="nucleotide sequence ID" value="NZ_JANKAS010000007.1"/>
</dbReference>
<dbReference type="Proteomes" id="UP001205748">
    <property type="component" value="Unassembled WGS sequence"/>
</dbReference>
<name>A0AAE3HHE9_9FIRM</name>
<proteinExistence type="predicted"/>
<dbReference type="InterPro" id="IPR014976">
    <property type="entry name" value="AbpA_HamA_C"/>
</dbReference>
<comment type="caution">
    <text evidence="2">The sequence shown here is derived from an EMBL/GenBank/DDBJ whole genome shotgun (WGS) entry which is preliminary data.</text>
</comment>